<dbReference type="GO" id="GO:0005739">
    <property type="term" value="C:mitochondrion"/>
    <property type="evidence" value="ECO:0007669"/>
    <property type="project" value="InterPro"/>
</dbReference>
<feature type="domain" description="Mtf2-like C-terminal" evidence="2">
    <location>
        <begin position="223"/>
        <end position="393"/>
    </location>
</feature>
<dbReference type="EMBL" id="ML120392">
    <property type="protein sequence ID" value="RPA98811.1"/>
    <property type="molecule type" value="Genomic_DNA"/>
</dbReference>
<evidence type="ECO:0000256" key="1">
    <source>
        <dbReference type="SAM" id="MobiDB-lite"/>
    </source>
</evidence>
<dbReference type="InterPro" id="IPR043837">
    <property type="entry name" value="Mtf2-like_C"/>
</dbReference>
<keyword evidence="4" id="KW-1185">Reference proteome</keyword>
<dbReference type="AlphaFoldDB" id="A0A3N4JPR3"/>
<dbReference type="OrthoDB" id="2444174at2759"/>
<name>A0A3N4JPR3_9PEZI</name>
<dbReference type="PANTHER" id="PTHR39468">
    <property type="entry name" value="CHROMOSOME 7, WHOLE GENOME SHOTGUN SEQUENCE"/>
    <property type="match status" value="1"/>
</dbReference>
<dbReference type="PANTHER" id="PTHR39468:SF1">
    <property type="entry name" value="MTF2-LIKE C-TERMINAL DOMAIN-CONTAINING PROTEIN"/>
    <property type="match status" value="1"/>
</dbReference>
<accession>A0A3N4JPR3</accession>
<dbReference type="Proteomes" id="UP000276215">
    <property type="component" value="Unassembled WGS sequence"/>
</dbReference>
<dbReference type="InterPro" id="IPR040009">
    <property type="entry name" value="Mtf2/C5D6.12-like"/>
</dbReference>
<reference evidence="3 4" key="1">
    <citation type="journal article" date="2018" name="Nat. Ecol. Evol.">
        <title>Pezizomycetes genomes reveal the molecular basis of ectomycorrhizal truffle lifestyle.</title>
        <authorList>
            <person name="Murat C."/>
            <person name="Payen T."/>
            <person name="Noel B."/>
            <person name="Kuo A."/>
            <person name="Morin E."/>
            <person name="Chen J."/>
            <person name="Kohler A."/>
            <person name="Krizsan K."/>
            <person name="Balestrini R."/>
            <person name="Da Silva C."/>
            <person name="Montanini B."/>
            <person name="Hainaut M."/>
            <person name="Levati E."/>
            <person name="Barry K.W."/>
            <person name="Belfiori B."/>
            <person name="Cichocki N."/>
            <person name="Clum A."/>
            <person name="Dockter R.B."/>
            <person name="Fauchery L."/>
            <person name="Guy J."/>
            <person name="Iotti M."/>
            <person name="Le Tacon F."/>
            <person name="Lindquist E.A."/>
            <person name="Lipzen A."/>
            <person name="Malagnac F."/>
            <person name="Mello A."/>
            <person name="Molinier V."/>
            <person name="Miyauchi S."/>
            <person name="Poulain J."/>
            <person name="Riccioni C."/>
            <person name="Rubini A."/>
            <person name="Sitrit Y."/>
            <person name="Splivallo R."/>
            <person name="Traeger S."/>
            <person name="Wang M."/>
            <person name="Zifcakova L."/>
            <person name="Wipf D."/>
            <person name="Zambonelli A."/>
            <person name="Paolocci F."/>
            <person name="Nowrousian M."/>
            <person name="Ottonello S."/>
            <person name="Baldrian P."/>
            <person name="Spatafora J.W."/>
            <person name="Henrissat B."/>
            <person name="Nagy L.G."/>
            <person name="Aury J.M."/>
            <person name="Wincker P."/>
            <person name="Grigoriev I.V."/>
            <person name="Bonfante P."/>
            <person name="Martin F.M."/>
        </authorList>
    </citation>
    <scope>NUCLEOTIDE SEQUENCE [LARGE SCALE GENOMIC DNA]</scope>
    <source>
        <strain evidence="3 4">120613-1</strain>
    </source>
</reference>
<sequence>MSRCKSFALSILTVKPSLAVNSSIHVSKVALLPLPFLYPSRCMTIYRRQNLQEEDEDLPFADGPFMSDRGSGGDDPWAFLYQPESGRRPKTLPSYHSFTRDRLQTNSTITEREREIFTKIFESILSEGSSFIPRMKESGRSFPSNSLTQLFESAVGPLADGDEISFGPKGAINQSSATFGLVKASDNKDYPLTFRAAAARAAGLGQRLRIDQEVEAERERLKLLSFLTKDMQKCKTDRELLRWLENHVFSMVSGKDAESERKIPSASYADLLVEGMIAFRQNFNDLVGAMSVFERVKRLGAESYVVGCSTGVYNEMLQTKWEAYKDVSKIVELVDEMEVNAIEGSQKTVQILWSIIGEVRRMKDGEMGLGAQSIFTDVDMALLERLEEYAKETNDKSFEPPERDPLIRDAPEYVYS</sequence>
<evidence type="ECO:0000259" key="2">
    <source>
        <dbReference type="Pfam" id="PF19189"/>
    </source>
</evidence>
<evidence type="ECO:0000313" key="3">
    <source>
        <dbReference type="EMBL" id="RPA98811.1"/>
    </source>
</evidence>
<protein>
    <recommendedName>
        <fullName evidence="2">Mtf2-like C-terminal domain-containing protein</fullName>
    </recommendedName>
</protein>
<proteinExistence type="predicted"/>
<dbReference type="Pfam" id="PF19189">
    <property type="entry name" value="Mtf2"/>
    <property type="match status" value="1"/>
</dbReference>
<evidence type="ECO:0000313" key="4">
    <source>
        <dbReference type="Proteomes" id="UP000276215"/>
    </source>
</evidence>
<feature type="region of interest" description="Disordered" evidence="1">
    <location>
        <begin position="392"/>
        <end position="416"/>
    </location>
</feature>
<gene>
    <name evidence="3" type="ORF">L873DRAFT_1807484</name>
</gene>
<dbReference type="STRING" id="1336337.A0A3N4JPR3"/>
<organism evidence="3 4">
    <name type="scientific">Choiromyces venosus 120613-1</name>
    <dbReference type="NCBI Taxonomy" id="1336337"/>
    <lineage>
        <taxon>Eukaryota</taxon>
        <taxon>Fungi</taxon>
        <taxon>Dikarya</taxon>
        <taxon>Ascomycota</taxon>
        <taxon>Pezizomycotina</taxon>
        <taxon>Pezizomycetes</taxon>
        <taxon>Pezizales</taxon>
        <taxon>Tuberaceae</taxon>
        <taxon>Choiromyces</taxon>
    </lineage>
</organism>